<evidence type="ECO:0000256" key="2">
    <source>
        <dbReference type="ARBA" id="ARBA00022643"/>
    </source>
</evidence>
<keyword evidence="2" id="KW-0288">FMN</keyword>
<reference evidence="5" key="1">
    <citation type="submission" date="2012-06" db="EMBL/GenBank/DDBJ databases">
        <title>Complete sequence of Desulfitobacterium dehalogenans ATCC 51507.</title>
        <authorList>
            <person name="Lucas S."/>
            <person name="Han J."/>
            <person name="Lapidus A."/>
            <person name="Cheng J.-F."/>
            <person name="Goodwin L."/>
            <person name="Pitluck S."/>
            <person name="Peters L."/>
            <person name="Ovchinnikova G."/>
            <person name="Teshima H."/>
            <person name="Detter J.C."/>
            <person name="Han C."/>
            <person name="Tapia R."/>
            <person name="Land M."/>
            <person name="Hauser L."/>
            <person name="Kyrpides N."/>
            <person name="Ivanova N."/>
            <person name="Pagani I."/>
            <person name="Kruse T."/>
            <person name="de Vos W.M."/>
            <person name="Smidt H."/>
            <person name="Woyke T."/>
        </authorList>
    </citation>
    <scope>NUCLEOTIDE SEQUENCE [LARGE SCALE GENOMIC DNA]</scope>
    <source>
        <strain evidence="5">ATCC 51507 / DSM 9161 / JW/IU-DC1</strain>
    </source>
</reference>
<evidence type="ECO:0000313" key="5">
    <source>
        <dbReference type="Proteomes" id="UP000006053"/>
    </source>
</evidence>
<dbReference type="InterPro" id="IPR029039">
    <property type="entry name" value="Flavoprotein-like_sf"/>
</dbReference>
<evidence type="ECO:0000313" key="4">
    <source>
        <dbReference type="EMBL" id="AFM00726.1"/>
    </source>
</evidence>
<dbReference type="PANTHER" id="PTHR43278">
    <property type="entry name" value="NAD(P)H-DEPENDENT FMN-CONTAINING OXIDOREDUCTASE YWQN-RELATED"/>
    <property type="match status" value="1"/>
</dbReference>
<sequence>MLIIGINGSPNAKGNTAFLVDKILEQASTLGAHTQLIQVAELVNSVKQPFCVVCSNPCTGACYKGTPLEEGYELLRKADGVIIGSPTYFGTVTAQLKAFFDKTRKLRREFWLYNTVGAGVTVGGSKYGGQEATIKALHDIMLVQGMVIVGDGFGEKDAGHHGVAAHRPADQDEFALERLQLLGKRLVQVCDATQSIRKS</sequence>
<organism evidence="4 5">
    <name type="scientific">Desulfitobacterium dehalogenans (strain ATCC 51507 / DSM 9161 / JW/IU-DC1)</name>
    <dbReference type="NCBI Taxonomy" id="756499"/>
    <lineage>
        <taxon>Bacteria</taxon>
        <taxon>Bacillati</taxon>
        <taxon>Bacillota</taxon>
        <taxon>Clostridia</taxon>
        <taxon>Eubacteriales</taxon>
        <taxon>Desulfitobacteriaceae</taxon>
        <taxon>Desulfitobacterium</taxon>
    </lineage>
</organism>
<evidence type="ECO:0000259" key="3">
    <source>
        <dbReference type="Pfam" id="PF03358"/>
    </source>
</evidence>
<gene>
    <name evidence="4" type="ordered locus">Desde_2388</name>
</gene>
<dbReference type="RefSeq" id="WP_014794210.1">
    <property type="nucleotide sequence ID" value="NC_018017.1"/>
</dbReference>
<dbReference type="STRING" id="756499.Desde_2388"/>
<dbReference type="OrthoDB" id="6398207at2"/>
<proteinExistence type="predicted"/>
<dbReference type="eggNOG" id="COG0655">
    <property type="taxonomic scope" value="Bacteria"/>
</dbReference>
<dbReference type="InterPro" id="IPR005025">
    <property type="entry name" value="FMN_Rdtase-like_dom"/>
</dbReference>
<dbReference type="Gene3D" id="3.40.50.360">
    <property type="match status" value="1"/>
</dbReference>
<reference evidence="4 5" key="2">
    <citation type="journal article" date="2015" name="J. Bacteriol.">
        <title>Genomic, proteomic, and biochemical analysis of the organohalide respiratory pathway in Desulfitobacterium dehalogenans.</title>
        <authorList>
            <person name="Kruse T."/>
            <person name="van de Pas B.A."/>
            <person name="Atteia A."/>
            <person name="Krab K."/>
            <person name="Hagen W.R."/>
            <person name="Goodwin L."/>
            <person name="Chain P."/>
            <person name="Boeren S."/>
            <person name="Maphosa F."/>
            <person name="Schraa G."/>
            <person name="de Vos W.M."/>
            <person name="van der Oost J."/>
            <person name="Smidt H."/>
            <person name="Stams A.J."/>
        </authorList>
    </citation>
    <scope>NUCLEOTIDE SEQUENCE [LARGE SCALE GENOMIC DNA]</scope>
    <source>
        <strain evidence="5">ATCC 51507 / DSM 9161 / JW/IU-DC1</strain>
    </source>
</reference>
<name>I4A9U1_DESDJ</name>
<keyword evidence="1" id="KW-0285">Flavoprotein</keyword>
<dbReference type="EMBL" id="CP003348">
    <property type="protein sequence ID" value="AFM00726.1"/>
    <property type="molecule type" value="Genomic_DNA"/>
</dbReference>
<feature type="domain" description="NADPH-dependent FMN reductase-like" evidence="3">
    <location>
        <begin position="1"/>
        <end position="152"/>
    </location>
</feature>
<keyword evidence="5" id="KW-1185">Reference proteome</keyword>
<dbReference type="GO" id="GO:0016491">
    <property type="term" value="F:oxidoreductase activity"/>
    <property type="evidence" value="ECO:0007669"/>
    <property type="project" value="InterPro"/>
</dbReference>
<protein>
    <submittedName>
        <fullName evidence="4">Multimeric flavodoxin WrbA</fullName>
    </submittedName>
</protein>
<dbReference type="InterPro" id="IPR051796">
    <property type="entry name" value="ISF_SsuE-like"/>
</dbReference>
<dbReference type="PANTHER" id="PTHR43278:SF1">
    <property type="entry name" value="IRON-SULFUR FLAVOPROTEIN MJ1083"/>
    <property type="match status" value="1"/>
</dbReference>
<dbReference type="KEGG" id="ddh:Desde_2388"/>
<dbReference type="HOGENOM" id="CLU_050993_3_0_9"/>
<dbReference type="AlphaFoldDB" id="I4A9U1"/>
<dbReference type="Proteomes" id="UP000006053">
    <property type="component" value="Chromosome"/>
</dbReference>
<dbReference type="SUPFAM" id="SSF52218">
    <property type="entry name" value="Flavoproteins"/>
    <property type="match status" value="1"/>
</dbReference>
<dbReference type="Pfam" id="PF03358">
    <property type="entry name" value="FMN_red"/>
    <property type="match status" value="1"/>
</dbReference>
<evidence type="ECO:0000256" key="1">
    <source>
        <dbReference type="ARBA" id="ARBA00022630"/>
    </source>
</evidence>
<accession>I4A9U1</accession>